<dbReference type="EMBL" id="CAHJWF010000064">
    <property type="protein sequence ID" value="CAB5497949.1"/>
    <property type="molecule type" value="Genomic_DNA"/>
</dbReference>
<comment type="caution">
    <text evidence="1">The sequence shown here is derived from an EMBL/GenBank/DDBJ whole genome shotgun (WGS) entry which is preliminary data.</text>
</comment>
<reference evidence="1 2" key="1">
    <citation type="submission" date="2020-05" db="EMBL/GenBank/DDBJ databases">
        <authorList>
            <person name="Petersen J."/>
            <person name="Sayavedra L."/>
        </authorList>
    </citation>
    <scope>NUCLEOTIDE SEQUENCE [LARGE SCALE GENOMIC DNA]</scope>
    <source>
        <strain evidence="1">B azoricus SOX ET2 1586I</strain>
    </source>
</reference>
<evidence type="ECO:0000313" key="2">
    <source>
        <dbReference type="Proteomes" id="UP000626656"/>
    </source>
</evidence>
<dbReference type="Proteomes" id="UP000626656">
    <property type="component" value="Unassembled WGS sequence"/>
</dbReference>
<sequence length="33" mass="3645">SLRFPAIQRAIEKKLDSFSIPTLTDKGSSDDAH</sequence>
<organism evidence="1 2">
    <name type="scientific">Bathymodiolus thermophilus thioautotrophic gill symbiont</name>
    <dbReference type="NCBI Taxonomy" id="2360"/>
    <lineage>
        <taxon>Bacteria</taxon>
        <taxon>Pseudomonadati</taxon>
        <taxon>Pseudomonadota</taxon>
        <taxon>Gammaproteobacteria</taxon>
        <taxon>sulfur-oxidizing symbionts</taxon>
    </lineage>
</organism>
<keyword evidence="2" id="KW-1185">Reference proteome</keyword>
<accession>A0ABM8M5X0</accession>
<name>A0ABM8M5X0_9GAMM</name>
<feature type="non-terminal residue" evidence="1">
    <location>
        <position position="1"/>
    </location>
</feature>
<proteinExistence type="predicted"/>
<evidence type="ECO:0000313" key="1">
    <source>
        <dbReference type="EMBL" id="CAB5497949.1"/>
    </source>
</evidence>
<gene>
    <name evidence="1" type="ORF">AZO1586I_258</name>
</gene>
<protein>
    <submittedName>
        <fullName evidence="1">Uncharacterized protein</fullName>
    </submittedName>
</protein>